<name>A0A4C2A046_EUMVA</name>
<evidence type="ECO:0000313" key="3">
    <source>
        <dbReference type="Proteomes" id="UP000299102"/>
    </source>
</evidence>
<reference evidence="2 3" key="1">
    <citation type="journal article" date="2019" name="Commun. Biol.">
        <title>The bagworm genome reveals a unique fibroin gene that provides high tensile strength.</title>
        <authorList>
            <person name="Kono N."/>
            <person name="Nakamura H."/>
            <person name="Ohtoshi R."/>
            <person name="Tomita M."/>
            <person name="Numata K."/>
            <person name="Arakawa K."/>
        </authorList>
    </citation>
    <scope>NUCLEOTIDE SEQUENCE [LARGE SCALE GENOMIC DNA]</scope>
</reference>
<dbReference type="AlphaFoldDB" id="A0A4C2A046"/>
<gene>
    <name evidence="2" type="ORF">EVAR_73774_1</name>
</gene>
<accession>A0A4C2A046</accession>
<evidence type="ECO:0000313" key="2">
    <source>
        <dbReference type="EMBL" id="GBP92513.1"/>
    </source>
</evidence>
<dbReference type="EMBL" id="BGZK01002280">
    <property type="protein sequence ID" value="GBP92513.1"/>
    <property type="molecule type" value="Genomic_DNA"/>
</dbReference>
<feature type="region of interest" description="Disordered" evidence="1">
    <location>
        <begin position="1"/>
        <end position="25"/>
    </location>
</feature>
<organism evidence="2 3">
    <name type="scientific">Eumeta variegata</name>
    <name type="common">Bagworm moth</name>
    <name type="synonym">Eumeta japonica</name>
    <dbReference type="NCBI Taxonomy" id="151549"/>
    <lineage>
        <taxon>Eukaryota</taxon>
        <taxon>Metazoa</taxon>
        <taxon>Ecdysozoa</taxon>
        <taxon>Arthropoda</taxon>
        <taxon>Hexapoda</taxon>
        <taxon>Insecta</taxon>
        <taxon>Pterygota</taxon>
        <taxon>Neoptera</taxon>
        <taxon>Endopterygota</taxon>
        <taxon>Lepidoptera</taxon>
        <taxon>Glossata</taxon>
        <taxon>Ditrysia</taxon>
        <taxon>Tineoidea</taxon>
        <taxon>Psychidae</taxon>
        <taxon>Oiketicinae</taxon>
        <taxon>Eumeta</taxon>
    </lineage>
</organism>
<sequence>MNSRRWAHAHEPGGRAAGLPHKSDPGLAELGRYKYELHLHRSQAQGRQLGNPDDACSGARALIGTREHNFCVSSYCEGTPYNHLFIPGRNELLTTGDLATGLFGQS</sequence>
<dbReference type="Proteomes" id="UP000299102">
    <property type="component" value="Unassembled WGS sequence"/>
</dbReference>
<comment type="caution">
    <text evidence="2">The sequence shown here is derived from an EMBL/GenBank/DDBJ whole genome shotgun (WGS) entry which is preliminary data.</text>
</comment>
<evidence type="ECO:0000256" key="1">
    <source>
        <dbReference type="SAM" id="MobiDB-lite"/>
    </source>
</evidence>
<proteinExistence type="predicted"/>
<keyword evidence="3" id="KW-1185">Reference proteome</keyword>
<protein>
    <submittedName>
        <fullName evidence="2">Uncharacterized protein</fullName>
    </submittedName>
</protein>